<gene>
    <name evidence="2" type="ORF">PC115_g24301</name>
</gene>
<reference evidence="2" key="1">
    <citation type="submission" date="2018-10" db="EMBL/GenBank/DDBJ databases">
        <title>Effector identification in a new, highly contiguous assembly of the strawberry crown rot pathogen Phytophthora cactorum.</title>
        <authorList>
            <person name="Armitage A.D."/>
            <person name="Nellist C.F."/>
            <person name="Bates H."/>
            <person name="Vickerstaff R.J."/>
            <person name="Harrison R.J."/>
        </authorList>
    </citation>
    <scope>NUCLEOTIDE SEQUENCE</scope>
    <source>
        <strain evidence="2">4032</strain>
    </source>
</reference>
<name>A0A8T1AB04_9STRA</name>
<evidence type="ECO:0000313" key="3">
    <source>
        <dbReference type="Proteomes" id="UP000774804"/>
    </source>
</evidence>
<protein>
    <submittedName>
        <fullName evidence="2">Uncharacterized protein</fullName>
    </submittedName>
</protein>
<feature type="compositionally biased region" description="Low complexity" evidence="1">
    <location>
        <begin position="47"/>
        <end position="58"/>
    </location>
</feature>
<comment type="caution">
    <text evidence="2">The sequence shown here is derived from an EMBL/GenBank/DDBJ whole genome shotgun (WGS) entry which is preliminary data.</text>
</comment>
<organism evidence="2 3">
    <name type="scientific">Phytophthora cactorum</name>
    <dbReference type="NCBI Taxonomy" id="29920"/>
    <lineage>
        <taxon>Eukaryota</taxon>
        <taxon>Sar</taxon>
        <taxon>Stramenopiles</taxon>
        <taxon>Oomycota</taxon>
        <taxon>Peronosporomycetes</taxon>
        <taxon>Peronosporales</taxon>
        <taxon>Peronosporaceae</taxon>
        <taxon>Phytophthora</taxon>
    </lineage>
</organism>
<accession>A0A8T1AB04</accession>
<feature type="compositionally biased region" description="Polar residues" evidence="1">
    <location>
        <begin position="67"/>
        <end position="83"/>
    </location>
</feature>
<evidence type="ECO:0000313" key="2">
    <source>
        <dbReference type="EMBL" id="KAG2873705.1"/>
    </source>
</evidence>
<dbReference type="Proteomes" id="UP000774804">
    <property type="component" value="Unassembled WGS sequence"/>
</dbReference>
<sequence length="158" mass="17015">MTAGAAASVPWRVRFMQSVDGRPFMVIVKKDNHMFSDTGGNRGKGSDSGSSKGSPNTSHVDSKESSKGTVSKESSTTSSNVTPVKSKDISKPKDGAKGGKAEATGEVKYKEGYYVEHLTGKVEKVTDWKGVSGGHNYDEFKKFFDENGKYSLVEVDYG</sequence>
<proteinExistence type="predicted"/>
<feature type="region of interest" description="Disordered" evidence="1">
    <location>
        <begin position="33"/>
        <end position="102"/>
    </location>
</feature>
<dbReference type="AlphaFoldDB" id="A0A8T1AB04"/>
<dbReference type="EMBL" id="RCMI01003056">
    <property type="protein sequence ID" value="KAG2873705.1"/>
    <property type="molecule type" value="Genomic_DNA"/>
</dbReference>
<evidence type="ECO:0000256" key="1">
    <source>
        <dbReference type="SAM" id="MobiDB-lite"/>
    </source>
</evidence>
<feature type="compositionally biased region" description="Basic and acidic residues" evidence="1">
    <location>
        <begin position="85"/>
        <end position="102"/>
    </location>
</feature>